<proteinExistence type="predicted"/>
<gene>
    <name evidence="1" type="ORF">vBAbaMPhT2_040</name>
</gene>
<protein>
    <submittedName>
        <fullName evidence="1">Uncharacterized protein</fullName>
    </submittedName>
</protein>
<evidence type="ECO:0000313" key="2">
    <source>
        <dbReference type="Proteomes" id="UP000464274"/>
    </source>
</evidence>
<sequence>MTYFEVRRALNIELSNHFSAEELVDDKMKQIIELLAVALAYSLK</sequence>
<reference evidence="1 2" key="1">
    <citation type="submission" date="2019-12" db="EMBL/GenBank/DDBJ databases">
        <title>Developing bacteriophages as a method of controlling the opportunistic pathogen Acinetobacter baumannii in Thai hospitals.</title>
        <authorList>
            <person name="Styles K.M."/>
            <person name="Smith S.E."/>
            <person name="Thummeepak R."/>
            <person name="Leungtongkam U."/>
            <person name="Christie G.S."/>
            <person name="Millard A."/>
            <person name="Moat J."/>
            <person name="Dowson C.C."/>
            <person name="Wellington E.M."/>
            <person name="Sitthisak S."/>
            <person name="Sagona A.P."/>
        </authorList>
    </citation>
    <scope>NUCLEOTIDE SEQUENCE [LARGE SCALE GENOMIC DNA]</scope>
</reference>
<name>A0A6B9SWG5_9CAUD</name>
<accession>A0A6B9SWG5</accession>
<keyword evidence="2" id="KW-1185">Reference proteome</keyword>
<evidence type="ECO:0000313" key="1">
    <source>
        <dbReference type="EMBL" id="QHJ75652.1"/>
    </source>
</evidence>
<dbReference type="Proteomes" id="UP000464274">
    <property type="component" value="Segment"/>
</dbReference>
<dbReference type="EMBL" id="MN864865">
    <property type="protein sequence ID" value="QHJ75652.1"/>
    <property type="molecule type" value="Genomic_DNA"/>
</dbReference>
<organism evidence="1 2">
    <name type="scientific">Acinetobacter phage vB_AbaM_PhT2</name>
    <dbReference type="NCBI Taxonomy" id="2690230"/>
    <lineage>
        <taxon>Viruses</taxon>
        <taxon>Duplodnaviria</taxon>
        <taxon>Heunggongvirae</taxon>
        <taxon>Uroviricota</taxon>
        <taxon>Caudoviricetes</taxon>
        <taxon>Pantevenvirales</taxon>
        <taxon>Straboviridae</taxon>
        <taxon>Twarogvirinae</taxon>
        <taxon>Hadassahvirus</taxon>
        <taxon>Hadassahvirus pht2</taxon>
    </lineage>
</organism>